<evidence type="ECO:0000313" key="2">
    <source>
        <dbReference type="EMBL" id="GMS80814.1"/>
    </source>
</evidence>
<feature type="compositionally biased region" description="Pro residues" evidence="1">
    <location>
        <begin position="18"/>
        <end position="35"/>
    </location>
</feature>
<proteinExistence type="predicted"/>
<evidence type="ECO:0000313" key="3">
    <source>
        <dbReference type="Proteomes" id="UP001432027"/>
    </source>
</evidence>
<feature type="compositionally biased region" description="Basic and acidic residues" evidence="1">
    <location>
        <begin position="63"/>
        <end position="73"/>
    </location>
</feature>
<feature type="region of interest" description="Disordered" evidence="1">
    <location>
        <begin position="1"/>
        <end position="73"/>
    </location>
</feature>
<accession>A0AAV5SL39</accession>
<dbReference type="EMBL" id="BTSX01000001">
    <property type="protein sequence ID" value="GMS80814.1"/>
    <property type="molecule type" value="Genomic_DNA"/>
</dbReference>
<reference evidence="2" key="1">
    <citation type="submission" date="2023-10" db="EMBL/GenBank/DDBJ databases">
        <title>Genome assembly of Pristionchus species.</title>
        <authorList>
            <person name="Yoshida K."/>
            <person name="Sommer R.J."/>
        </authorList>
    </citation>
    <scope>NUCLEOTIDE SEQUENCE</scope>
    <source>
        <strain evidence="2">RS0144</strain>
    </source>
</reference>
<dbReference type="Proteomes" id="UP001432027">
    <property type="component" value="Unassembled WGS sequence"/>
</dbReference>
<feature type="compositionally biased region" description="Basic and acidic residues" evidence="1">
    <location>
        <begin position="1"/>
        <end position="12"/>
    </location>
</feature>
<protein>
    <submittedName>
        <fullName evidence="2">Uncharacterized protein</fullName>
    </submittedName>
</protein>
<keyword evidence="3" id="KW-1185">Reference proteome</keyword>
<gene>
    <name evidence="2" type="ORF">PENTCL1PPCAC_2989</name>
</gene>
<dbReference type="AlphaFoldDB" id="A0AAV5SL39"/>
<feature type="compositionally biased region" description="Basic residues" evidence="1">
    <location>
        <begin position="51"/>
        <end position="62"/>
    </location>
</feature>
<organism evidence="2 3">
    <name type="scientific">Pristionchus entomophagus</name>
    <dbReference type="NCBI Taxonomy" id="358040"/>
    <lineage>
        <taxon>Eukaryota</taxon>
        <taxon>Metazoa</taxon>
        <taxon>Ecdysozoa</taxon>
        <taxon>Nematoda</taxon>
        <taxon>Chromadorea</taxon>
        <taxon>Rhabditida</taxon>
        <taxon>Rhabditina</taxon>
        <taxon>Diplogasteromorpha</taxon>
        <taxon>Diplogasteroidea</taxon>
        <taxon>Neodiplogasteridae</taxon>
        <taxon>Pristionchus</taxon>
    </lineage>
</organism>
<feature type="compositionally biased region" description="Basic and acidic residues" evidence="1">
    <location>
        <begin position="40"/>
        <end position="50"/>
    </location>
</feature>
<comment type="caution">
    <text evidence="2">The sequence shown here is derived from an EMBL/GenBank/DDBJ whole genome shotgun (WGS) entry which is preliminary data.</text>
</comment>
<evidence type="ECO:0000256" key="1">
    <source>
        <dbReference type="SAM" id="MobiDB-lite"/>
    </source>
</evidence>
<sequence>MHSHGEGAREPQEELLCPPQPGPPPYGRPTTPPIGSPNKGLERKACEYTRRVKKNKSSKRIMRGIERNHTNRK</sequence>
<name>A0AAV5SL39_9BILA</name>